<dbReference type="Gene3D" id="3.10.180.10">
    <property type="entry name" value="2,3-Dihydroxybiphenyl 1,2-Dioxygenase, domain 1"/>
    <property type="match status" value="1"/>
</dbReference>
<evidence type="ECO:0000313" key="3">
    <source>
        <dbReference type="Proteomes" id="UP001589702"/>
    </source>
</evidence>
<dbReference type="EMBL" id="JBHMBC010000014">
    <property type="protein sequence ID" value="MFB9819748.1"/>
    <property type="molecule type" value="Genomic_DNA"/>
</dbReference>
<dbReference type="PANTHER" id="PTHR35908">
    <property type="entry name" value="HYPOTHETICAL FUSION PROTEIN"/>
    <property type="match status" value="1"/>
</dbReference>
<gene>
    <name evidence="2" type="ORF">ACFFP1_09560</name>
</gene>
<dbReference type="SUPFAM" id="SSF54593">
    <property type="entry name" value="Glyoxalase/Bleomycin resistance protein/Dihydroxybiphenyl dioxygenase"/>
    <property type="match status" value="1"/>
</dbReference>
<dbReference type="Pfam" id="PF18029">
    <property type="entry name" value="Glyoxalase_6"/>
    <property type="match status" value="1"/>
</dbReference>
<feature type="domain" description="Glyoxalase-like" evidence="1">
    <location>
        <begin position="8"/>
        <end position="113"/>
    </location>
</feature>
<comment type="caution">
    <text evidence="2">The sequence shown here is derived from an EMBL/GenBank/DDBJ whole genome shotgun (WGS) entry which is preliminary data.</text>
</comment>
<dbReference type="CDD" id="cd06587">
    <property type="entry name" value="VOC"/>
    <property type="match status" value="1"/>
</dbReference>
<dbReference type="RefSeq" id="WP_234750916.1">
    <property type="nucleotide sequence ID" value="NZ_BAAAWN010000001.1"/>
</dbReference>
<keyword evidence="3" id="KW-1185">Reference proteome</keyword>
<dbReference type="InterPro" id="IPR041581">
    <property type="entry name" value="Glyoxalase_6"/>
</dbReference>
<organism evidence="2 3">
    <name type="scientific">Arthrobacter ramosus</name>
    <dbReference type="NCBI Taxonomy" id="1672"/>
    <lineage>
        <taxon>Bacteria</taxon>
        <taxon>Bacillati</taxon>
        <taxon>Actinomycetota</taxon>
        <taxon>Actinomycetes</taxon>
        <taxon>Micrococcales</taxon>
        <taxon>Micrococcaceae</taxon>
        <taxon>Arthrobacter</taxon>
    </lineage>
</organism>
<name>A0ABV5XYE1_ARTRM</name>
<dbReference type="PANTHER" id="PTHR35908:SF1">
    <property type="entry name" value="CONSERVED PROTEIN"/>
    <property type="match status" value="1"/>
</dbReference>
<protein>
    <submittedName>
        <fullName evidence="2">VOC family protein</fullName>
    </submittedName>
</protein>
<evidence type="ECO:0000313" key="2">
    <source>
        <dbReference type="EMBL" id="MFB9819748.1"/>
    </source>
</evidence>
<evidence type="ECO:0000259" key="1">
    <source>
        <dbReference type="Pfam" id="PF18029"/>
    </source>
</evidence>
<accession>A0ABV5XYE1</accession>
<proteinExistence type="predicted"/>
<sequence length="115" mass="12025">MTTTILGVSFDTNNAVAIATFWAGALGRTVNEGASETFAAVAVGDGSPVLMFHKVPEPKTVKNRLHFDLKAGDFTAESDRLLGLGATQLTALADNGGNWVTFADPDGNEFDLIPG</sequence>
<dbReference type="InterPro" id="IPR029068">
    <property type="entry name" value="Glyas_Bleomycin-R_OHBP_Dase"/>
</dbReference>
<reference evidence="2 3" key="1">
    <citation type="submission" date="2024-09" db="EMBL/GenBank/DDBJ databases">
        <authorList>
            <person name="Sun Q."/>
            <person name="Mori K."/>
        </authorList>
    </citation>
    <scope>NUCLEOTIDE SEQUENCE [LARGE SCALE GENOMIC DNA]</scope>
    <source>
        <strain evidence="2 3">JCM 1334</strain>
    </source>
</reference>
<dbReference type="Proteomes" id="UP001589702">
    <property type="component" value="Unassembled WGS sequence"/>
</dbReference>